<reference evidence="8" key="1">
    <citation type="journal article" date="2022" name="bioRxiv">
        <title>Genomics of Preaxostyla Flagellates Illuminates Evolutionary Transitions and the Path Towards Mitochondrial Loss.</title>
        <authorList>
            <person name="Novak L.V.F."/>
            <person name="Treitli S.C."/>
            <person name="Pyrih J."/>
            <person name="Halakuc P."/>
            <person name="Pipaliya S.V."/>
            <person name="Vacek V."/>
            <person name="Brzon O."/>
            <person name="Soukal P."/>
            <person name="Eme L."/>
            <person name="Dacks J.B."/>
            <person name="Karnkowska A."/>
            <person name="Elias M."/>
            <person name="Hampl V."/>
        </authorList>
    </citation>
    <scope>NUCLEOTIDE SEQUENCE</scope>
    <source>
        <strain evidence="8">RCP-MX</strain>
    </source>
</reference>
<evidence type="ECO:0000256" key="5">
    <source>
        <dbReference type="SAM" id="MobiDB-lite"/>
    </source>
</evidence>
<dbReference type="InterPro" id="IPR027359">
    <property type="entry name" value="Volt_channel_dom_sf"/>
</dbReference>
<feature type="transmembrane region" description="Helical" evidence="6">
    <location>
        <begin position="81"/>
        <end position="99"/>
    </location>
</feature>
<sequence length="419" mass="48287">MSVSEQSFVSGGSLASKGSYISASGEAHHRQHRKKRHESLEEDEGETASMFLRRADDDEEEVTVFRNQIHEFACYFTYSRLFSYFTLSVVAANTITIAIQTDREISTHHAAFFTGFDIGALVIFSFEFLLKLYCAPIGYWKSNYNRFDFIIVVLGYLEFVNSINVTFLRVIRTFRALRAFRAISYFRQFQIIFSSLVKTVVSILNLIAILFLMVYVYGVVGFYLFQEGEPVNWGNLGQIIITMHIYITADGWTTIVQNTLDGLGKGSRWFSIGAIFIFNILFTNLFIGVILQNLSVARADAEALERARRKVHVDRKKAVVLERQKQEWQSIMEAQRQRGTTNVDALMATMAGRLRHEDIVPCQLLSCSVVWLRTYVAVLHHQENNMYRVQQLQFELADTLADSLEDRLDKRDFSRPWRC</sequence>
<comment type="caution">
    <text evidence="8">The sequence shown here is derived from an EMBL/GenBank/DDBJ whole genome shotgun (WGS) entry which is preliminary data.</text>
</comment>
<dbReference type="PANTHER" id="PTHR47131">
    <property type="entry name" value="CATION CHANNEL SPERM-ASSOCIATED PROTEIN 3"/>
    <property type="match status" value="1"/>
</dbReference>
<dbReference type="InterPro" id="IPR005821">
    <property type="entry name" value="Ion_trans_dom"/>
</dbReference>
<protein>
    <submittedName>
        <fullName evidence="8">Cation channel sperm-associated protein 3</fullName>
    </submittedName>
</protein>
<proteinExistence type="predicted"/>
<feature type="region of interest" description="Disordered" evidence="5">
    <location>
        <begin position="1"/>
        <end position="46"/>
    </location>
</feature>
<evidence type="ECO:0000259" key="7">
    <source>
        <dbReference type="Pfam" id="PF00520"/>
    </source>
</evidence>
<keyword evidence="9" id="KW-1185">Reference proteome</keyword>
<accession>A0ABQ8UK51</accession>
<feature type="compositionally biased region" description="Polar residues" evidence="5">
    <location>
        <begin position="1"/>
        <end position="10"/>
    </location>
</feature>
<dbReference type="EMBL" id="JAPMOS010000034">
    <property type="protein sequence ID" value="KAJ4458087.1"/>
    <property type="molecule type" value="Genomic_DNA"/>
</dbReference>
<evidence type="ECO:0000313" key="8">
    <source>
        <dbReference type="EMBL" id="KAJ4458087.1"/>
    </source>
</evidence>
<dbReference type="SUPFAM" id="SSF81324">
    <property type="entry name" value="Voltage-gated potassium channels"/>
    <property type="match status" value="1"/>
</dbReference>
<dbReference type="Proteomes" id="UP001141327">
    <property type="component" value="Unassembled WGS sequence"/>
</dbReference>
<keyword evidence="3 6" id="KW-1133">Transmembrane helix</keyword>
<feature type="transmembrane region" description="Helical" evidence="6">
    <location>
        <begin position="269"/>
        <end position="291"/>
    </location>
</feature>
<evidence type="ECO:0000256" key="3">
    <source>
        <dbReference type="ARBA" id="ARBA00022989"/>
    </source>
</evidence>
<keyword evidence="2 6" id="KW-0812">Transmembrane</keyword>
<feature type="domain" description="Ion transport" evidence="7">
    <location>
        <begin position="80"/>
        <end position="301"/>
    </location>
</feature>
<evidence type="ECO:0000256" key="6">
    <source>
        <dbReference type="SAM" id="Phobius"/>
    </source>
</evidence>
<name>A0ABQ8UK51_9EUKA</name>
<comment type="subcellular location">
    <subcellularLocation>
        <location evidence="1">Membrane</location>
        <topology evidence="1">Multi-pass membrane protein</topology>
    </subcellularLocation>
</comment>
<organism evidence="8 9">
    <name type="scientific">Paratrimastix pyriformis</name>
    <dbReference type="NCBI Taxonomy" id="342808"/>
    <lineage>
        <taxon>Eukaryota</taxon>
        <taxon>Metamonada</taxon>
        <taxon>Preaxostyla</taxon>
        <taxon>Paratrimastigidae</taxon>
        <taxon>Paratrimastix</taxon>
    </lineage>
</organism>
<dbReference type="PANTHER" id="PTHR47131:SF1">
    <property type="entry name" value="CATION CHANNEL SPERM-ASSOCIATED PROTEIN 3"/>
    <property type="match status" value="1"/>
</dbReference>
<evidence type="ECO:0000256" key="1">
    <source>
        <dbReference type="ARBA" id="ARBA00004141"/>
    </source>
</evidence>
<feature type="transmembrane region" description="Helical" evidence="6">
    <location>
        <begin position="192"/>
        <end position="225"/>
    </location>
</feature>
<dbReference type="Gene3D" id="1.10.287.70">
    <property type="match status" value="1"/>
</dbReference>
<keyword evidence="4 6" id="KW-0472">Membrane</keyword>
<feature type="transmembrane region" description="Helical" evidence="6">
    <location>
        <begin position="149"/>
        <end position="171"/>
    </location>
</feature>
<evidence type="ECO:0000256" key="4">
    <source>
        <dbReference type="ARBA" id="ARBA00023136"/>
    </source>
</evidence>
<dbReference type="Pfam" id="PF00520">
    <property type="entry name" value="Ion_trans"/>
    <property type="match status" value="1"/>
</dbReference>
<evidence type="ECO:0000313" key="9">
    <source>
        <dbReference type="Proteomes" id="UP001141327"/>
    </source>
</evidence>
<feature type="transmembrane region" description="Helical" evidence="6">
    <location>
        <begin position="111"/>
        <end position="129"/>
    </location>
</feature>
<dbReference type="Gene3D" id="1.20.120.350">
    <property type="entry name" value="Voltage-gated potassium channels. Chain C"/>
    <property type="match status" value="1"/>
</dbReference>
<evidence type="ECO:0000256" key="2">
    <source>
        <dbReference type="ARBA" id="ARBA00022692"/>
    </source>
</evidence>
<gene>
    <name evidence="8" type="ORF">PAPYR_6194</name>
</gene>